<keyword evidence="3" id="KW-1185">Reference proteome</keyword>
<evidence type="ECO:0000313" key="2">
    <source>
        <dbReference type="EMBL" id="KAK1421858.1"/>
    </source>
</evidence>
<proteinExistence type="predicted"/>
<dbReference type="PANTHER" id="PTHR45749">
    <property type="match status" value="1"/>
</dbReference>
<dbReference type="AlphaFoldDB" id="A0AAD8KFJ6"/>
<feature type="domain" description="DUF4371" evidence="1">
    <location>
        <begin position="82"/>
        <end position="233"/>
    </location>
</feature>
<evidence type="ECO:0000313" key="3">
    <source>
        <dbReference type="Proteomes" id="UP001229421"/>
    </source>
</evidence>
<organism evidence="2 3">
    <name type="scientific">Tagetes erecta</name>
    <name type="common">African marigold</name>
    <dbReference type="NCBI Taxonomy" id="13708"/>
    <lineage>
        <taxon>Eukaryota</taxon>
        <taxon>Viridiplantae</taxon>
        <taxon>Streptophyta</taxon>
        <taxon>Embryophyta</taxon>
        <taxon>Tracheophyta</taxon>
        <taxon>Spermatophyta</taxon>
        <taxon>Magnoliopsida</taxon>
        <taxon>eudicotyledons</taxon>
        <taxon>Gunneridae</taxon>
        <taxon>Pentapetalae</taxon>
        <taxon>asterids</taxon>
        <taxon>campanulids</taxon>
        <taxon>Asterales</taxon>
        <taxon>Asteraceae</taxon>
        <taxon>Asteroideae</taxon>
        <taxon>Heliantheae alliance</taxon>
        <taxon>Tageteae</taxon>
        <taxon>Tagetes</taxon>
    </lineage>
</organism>
<reference evidence="2" key="1">
    <citation type="journal article" date="2023" name="bioRxiv">
        <title>Improved chromosome-level genome assembly for marigold (Tagetes erecta).</title>
        <authorList>
            <person name="Jiang F."/>
            <person name="Yuan L."/>
            <person name="Wang S."/>
            <person name="Wang H."/>
            <person name="Xu D."/>
            <person name="Wang A."/>
            <person name="Fan W."/>
        </authorList>
    </citation>
    <scope>NUCLEOTIDE SEQUENCE</scope>
    <source>
        <strain evidence="2">WSJ</strain>
        <tissue evidence="2">Leaf</tissue>
    </source>
</reference>
<dbReference type="InterPro" id="IPR025398">
    <property type="entry name" value="DUF4371"/>
</dbReference>
<name>A0AAD8KFJ6_TARER</name>
<dbReference type="Proteomes" id="UP001229421">
    <property type="component" value="Unassembled WGS sequence"/>
</dbReference>
<evidence type="ECO:0000259" key="1">
    <source>
        <dbReference type="Pfam" id="PF14291"/>
    </source>
</evidence>
<accession>A0AAD8KFJ6</accession>
<dbReference type="Pfam" id="PF14291">
    <property type="entry name" value="DUF4371"/>
    <property type="match status" value="1"/>
</dbReference>
<gene>
    <name evidence="2" type="ORF">QVD17_24535</name>
</gene>
<dbReference type="PANTHER" id="PTHR45749:SF37">
    <property type="entry name" value="OS05G0311600 PROTEIN"/>
    <property type="match status" value="1"/>
</dbReference>
<sequence length="238" mass="27102">MERFFKRKTSESSSKTLEYVDVHTLPSDPADRKPILSYNPNQRDEIRREYLLRGPCQPRDIVFPYTQIGVEMRRFSEIIESRFRGHDESDDSLNKGLFLEILELVGEISEEVAKVILGNAPGNAQMTSPKIQQDIKHCFAQEVLKQVFEDLGDDFFSLLIDESSDISKKEQMSVVIRYVNKYGVVKERFIGLVHVLETSALTLKLGIDELFCRYGLSLAKIRGQGNDGASNMSVSLMD</sequence>
<protein>
    <recommendedName>
        <fullName evidence="1">DUF4371 domain-containing protein</fullName>
    </recommendedName>
</protein>
<comment type="caution">
    <text evidence="2">The sequence shown here is derived from an EMBL/GenBank/DDBJ whole genome shotgun (WGS) entry which is preliminary data.</text>
</comment>
<dbReference type="EMBL" id="JAUHHV010000006">
    <property type="protein sequence ID" value="KAK1421858.1"/>
    <property type="molecule type" value="Genomic_DNA"/>
</dbReference>